<sequence>MFSLRILAWRAQTAKHVELVMIPLRMALSERAREGHPIRPEQLRAHSNAGLQYVSLAYTDKLTLDGIAPSIGSVGDAFDNALMETINGLFKTECIRTTVFHDGPYKTISDVEFATAGWVDWYNTRKLHSSLGYIPPAEFEQAHYATLNREPQPA</sequence>
<dbReference type="KEGG" id="dtm:BJL86_1091"/>
<dbReference type="InterPro" id="IPR001584">
    <property type="entry name" value="Integrase_cat-core"/>
</dbReference>
<evidence type="ECO:0000313" key="2">
    <source>
        <dbReference type="EMBL" id="ANI91882.1"/>
    </source>
</evidence>
<dbReference type="GO" id="GO:0003676">
    <property type="term" value="F:nucleic acid binding"/>
    <property type="evidence" value="ECO:0007669"/>
    <property type="project" value="InterPro"/>
</dbReference>
<dbReference type="PROSITE" id="PS50994">
    <property type="entry name" value="INTEGRASE"/>
    <property type="match status" value="1"/>
</dbReference>
<dbReference type="PANTHER" id="PTHR46889:SF4">
    <property type="entry name" value="TRANSPOSASE INSO FOR INSERTION SEQUENCE ELEMENT IS911B-RELATED"/>
    <property type="match status" value="1"/>
</dbReference>
<accession>A0A173LMD6</accession>
<reference evidence="2 3" key="1">
    <citation type="submission" date="2016-06" db="EMBL/GenBank/DDBJ databases">
        <title>Complete genome sequence of a saline-alkali tolerant type strain Dietzia timorensis ID05-A0528T.</title>
        <authorList>
            <person name="Wu X."/>
        </authorList>
    </citation>
    <scope>NUCLEOTIDE SEQUENCE [LARGE SCALE GENOMIC DNA]</scope>
    <source>
        <strain evidence="2 3">ID05-A0528</strain>
    </source>
</reference>
<name>A0A173LMD6_9ACTN</name>
<dbReference type="PANTHER" id="PTHR46889">
    <property type="entry name" value="TRANSPOSASE INSF FOR INSERTION SEQUENCE IS3B-RELATED"/>
    <property type="match status" value="1"/>
</dbReference>
<evidence type="ECO:0000313" key="3">
    <source>
        <dbReference type="Proteomes" id="UP000186104"/>
    </source>
</evidence>
<dbReference type="Pfam" id="PF13683">
    <property type="entry name" value="rve_3"/>
    <property type="match status" value="1"/>
</dbReference>
<dbReference type="GO" id="GO:0015074">
    <property type="term" value="P:DNA integration"/>
    <property type="evidence" value="ECO:0007669"/>
    <property type="project" value="InterPro"/>
</dbReference>
<dbReference type="AlphaFoldDB" id="A0A173LMD6"/>
<dbReference type="EMBL" id="CP015961">
    <property type="protein sequence ID" value="ANI91882.1"/>
    <property type="molecule type" value="Genomic_DNA"/>
</dbReference>
<protein>
    <submittedName>
        <fullName evidence="2">Putative transposase for insertion sequence element IS986/IS6110</fullName>
    </submittedName>
</protein>
<dbReference type="SUPFAM" id="SSF53098">
    <property type="entry name" value="Ribonuclease H-like"/>
    <property type="match status" value="1"/>
</dbReference>
<dbReference type="InterPro" id="IPR036397">
    <property type="entry name" value="RNaseH_sf"/>
</dbReference>
<dbReference type="InterPro" id="IPR012337">
    <property type="entry name" value="RNaseH-like_sf"/>
</dbReference>
<gene>
    <name evidence="2" type="ORF">BJL86_1091</name>
</gene>
<evidence type="ECO:0000259" key="1">
    <source>
        <dbReference type="PROSITE" id="PS50994"/>
    </source>
</evidence>
<keyword evidence="3" id="KW-1185">Reference proteome</keyword>
<dbReference type="STRING" id="499555.BJL86_1091"/>
<proteinExistence type="predicted"/>
<feature type="domain" description="Integrase catalytic" evidence="1">
    <location>
        <begin position="1"/>
        <end position="143"/>
    </location>
</feature>
<dbReference type="Gene3D" id="3.30.420.10">
    <property type="entry name" value="Ribonuclease H-like superfamily/Ribonuclease H"/>
    <property type="match status" value="1"/>
</dbReference>
<organism evidence="2 3">
    <name type="scientific">Dietzia timorensis</name>
    <dbReference type="NCBI Taxonomy" id="499555"/>
    <lineage>
        <taxon>Bacteria</taxon>
        <taxon>Bacillati</taxon>
        <taxon>Actinomycetota</taxon>
        <taxon>Actinomycetes</taxon>
        <taxon>Mycobacteriales</taxon>
        <taxon>Dietziaceae</taxon>
        <taxon>Dietzia</taxon>
    </lineage>
</organism>
<dbReference type="Proteomes" id="UP000186104">
    <property type="component" value="Chromosome"/>
</dbReference>
<dbReference type="InterPro" id="IPR050900">
    <property type="entry name" value="Transposase_IS3/IS150/IS904"/>
</dbReference>